<evidence type="ECO:0000313" key="4">
    <source>
        <dbReference type="EMBL" id="PHJ20403.1"/>
    </source>
</evidence>
<accession>A0A2C6KWT1</accession>
<dbReference type="GO" id="GO:0005829">
    <property type="term" value="C:cytosol"/>
    <property type="evidence" value="ECO:0007669"/>
    <property type="project" value="TreeGrafter"/>
</dbReference>
<evidence type="ECO:0000259" key="3">
    <source>
        <dbReference type="Pfam" id="PF01702"/>
    </source>
</evidence>
<dbReference type="AlphaFoldDB" id="A0A2C6KWT1"/>
<dbReference type="InterPro" id="IPR036511">
    <property type="entry name" value="TGT-like_sf"/>
</dbReference>
<feature type="region of interest" description="Disordered" evidence="2">
    <location>
        <begin position="1"/>
        <end position="23"/>
    </location>
</feature>
<dbReference type="OrthoDB" id="10249838at2759"/>
<feature type="compositionally biased region" description="Low complexity" evidence="2">
    <location>
        <begin position="216"/>
        <end position="280"/>
    </location>
</feature>
<gene>
    <name evidence="4" type="ORF">CSUI_005764</name>
</gene>
<organism evidence="4 5">
    <name type="scientific">Cystoisospora suis</name>
    <dbReference type="NCBI Taxonomy" id="483139"/>
    <lineage>
        <taxon>Eukaryota</taxon>
        <taxon>Sar</taxon>
        <taxon>Alveolata</taxon>
        <taxon>Apicomplexa</taxon>
        <taxon>Conoidasida</taxon>
        <taxon>Coccidia</taxon>
        <taxon>Eucoccidiorida</taxon>
        <taxon>Eimeriorina</taxon>
        <taxon>Sarcocystidae</taxon>
        <taxon>Cystoisospora</taxon>
    </lineage>
</organism>
<feature type="compositionally biased region" description="Basic and acidic residues" evidence="2">
    <location>
        <begin position="125"/>
        <end position="163"/>
    </location>
</feature>
<dbReference type="EMBL" id="MIGC01002781">
    <property type="protein sequence ID" value="PHJ20403.1"/>
    <property type="molecule type" value="Genomic_DNA"/>
</dbReference>
<sequence>MAPPETRCGSPAMKPLLPPASSGEKDLCASLRFSLLRVDGRARTSVVHLPHGDVRTPIFMPVGTYGAVKGLTCDLMHALHNEMIDRERGQGKTTKKRNALSEEEEGRNEHSRGDKRNTDGGGVKVGERYDGQEERKERDEEVVHKDKNMLREEKKSVKMACRETDEEEERSKGKKIRRDCSTRGESHFPYPNHTYFSHEEQRHRTSSILSRSFQTSPPSNSLPSFPFSSAEKSTTSSAPSSSSSLSSPPSRSSPSCPPLSSSSSPSSPSSSSFSSSFSPLSSVCTPCGDDRPLRRPPASFSPIILGNTFHLYLSVGIPRMQAAGGLHNFMRWGGNLLTDSGGFQMVSLFKIIDVREEGVEFDAGSLVSSQQQKSQRRDG</sequence>
<evidence type="ECO:0000256" key="1">
    <source>
        <dbReference type="ARBA" id="ARBA00022833"/>
    </source>
</evidence>
<proteinExistence type="predicted"/>
<feature type="compositionally biased region" description="Basic and acidic residues" evidence="2">
    <location>
        <begin position="107"/>
        <end position="118"/>
    </location>
</feature>
<keyword evidence="1" id="KW-0862">Zinc</keyword>
<feature type="compositionally biased region" description="Polar residues" evidence="2">
    <location>
        <begin position="206"/>
        <end position="215"/>
    </location>
</feature>
<dbReference type="PANTHER" id="PTHR43530">
    <property type="entry name" value="QUEUINE TRNA-RIBOSYLTRANSFERASE CATALYTIC SUBUNIT 1"/>
    <property type="match status" value="1"/>
</dbReference>
<name>A0A2C6KWT1_9APIC</name>
<feature type="domain" description="tRNA-guanine(15) transglycosylase-like" evidence="3">
    <location>
        <begin position="41"/>
        <end position="86"/>
    </location>
</feature>
<dbReference type="NCBIfam" id="TIGR00449">
    <property type="entry name" value="tgt_general"/>
    <property type="match status" value="1"/>
</dbReference>
<dbReference type="VEuPathDB" id="ToxoDB:CSUI_005764"/>
<dbReference type="RefSeq" id="XP_067922091.1">
    <property type="nucleotide sequence ID" value="XM_068065934.1"/>
</dbReference>
<dbReference type="PANTHER" id="PTHR43530:SF1">
    <property type="entry name" value="QUEUINE TRNA-RIBOSYLTRANSFERASE CATALYTIC SUBUNIT 1"/>
    <property type="match status" value="1"/>
</dbReference>
<reference evidence="4 5" key="1">
    <citation type="journal article" date="2017" name="Int. J. Parasitol.">
        <title>The genome of the protozoan parasite Cystoisospora suis and a reverse vaccinology approach to identify vaccine candidates.</title>
        <authorList>
            <person name="Palmieri N."/>
            <person name="Shrestha A."/>
            <person name="Ruttkowski B."/>
            <person name="Beck T."/>
            <person name="Vogl C."/>
            <person name="Tomley F."/>
            <person name="Blake D.P."/>
            <person name="Joachim A."/>
        </authorList>
    </citation>
    <scope>NUCLEOTIDE SEQUENCE [LARGE SCALE GENOMIC DNA]</scope>
    <source>
        <strain evidence="4 5">Wien I</strain>
    </source>
</reference>
<comment type="caution">
    <text evidence="4">The sequence shown here is derived from an EMBL/GenBank/DDBJ whole genome shotgun (WGS) entry which is preliminary data.</text>
</comment>
<dbReference type="GO" id="GO:0008479">
    <property type="term" value="F:tRNA-guanosine(34) queuine transglycosylase activity"/>
    <property type="evidence" value="ECO:0007669"/>
    <property type="project" value="TreeGrafter"/>
</dbReference>
<keyword evidence="5" id="KW-1185">Reference proteome</keyword>
<dbReference type="GeneID" id="94429145"/>
<keyword evidence="4" id="KW-0808">Transferase</keyword>
<dbReference type="GO" id="GO:0006400">
    <property type="term" value="P:tRNA modification"/>
    <property type="evidence" value="ECO:0007669"/>
    <property type="project" value="InterPro"/>
</dbReference>
<feature type="domain" description="tRNA-guanine(15) transglycosylase-like" evidence="3">
    <location>
        <begin position="302"/>
        <end position="362"/>
    </location>
</feature>
<feature type="region of interest" description="Disordered" evidence="2">
    <location>
        <begin position="84"/>
        <end position="280"/>
    </location>
</feature>
<dbReference type="Pfam" id="PF01702">
    <property type="entry name" value="TGT"/>
    <property type="match status" value="2"/>
</dbReference>
<evidence type="ECO:0000256" key="2">
    <source>
        <dbReference type="SAM" id="MobiDB-lite"/>
    </source>
</evidence>
<protein>
    <submittedName>
        <fullName evidence="4">Queuine trna-ribosyltransferase domain-containing protein</fullName>
    </submittedName>
</protein>
<feature type="non-terminal residue" evidence="4">
    <location>
        <position position="379"/>
    </location>
</feature>
<dbReference type="SUPFAM" id="SSF51713">
    <property type="entry name" value="tRNA-guanine transglycosylase"/>
    <property type="match status" value="2"/>
</dbReference>
<dbReference type="Proteomes" id="UP000221165">
    <property type="component" value="Unassembled WGS sequence"/>
</dbReference>
<evidence type="ECO:0000313" key="5">
    <source>
        <dbReference type="Proteomes" id="UP000221165"/>
    </source>
</evidence>
<dbReference type="Gene3D" id="3.20.20.105">
    <property type="entry name" value="Queuine tRNA-ribosyltransferase-like"/>
    <property type="match status" value="2"/>
</dbReference>
<dbReference type="InterPro" id="IPR002616">
    <property type="entry name" value="tRNA_ribo_trans-like"/>
</dbReference>